<evidence type="ECO:0000313" key="3">
    <source>
        <dbReference type="Proteomes" id="UP000532746"/>
    </source>
</evidence>
<comment type="caution">
    <text evidence="2">The sequence shown here is derived from an EMBL/GenBank/DDBJ whole genome shotgun (WGS) entry which is preliminary data.</text>
</comment>
<evidence type="ECO:0000259" key="1">
    <source>
        <dbReference type="Pfam" id="PF11716"/>
    </source>
</evidence>
<dbReference type="EMBL" id="JACHGG010000003">
    <property type="protein sequence ID" value="MBB6059557.1"/>
    <property type="molecule type" value="Genomic_DNA"/>
</dbReference>
<dbReference type="InterPro" id="IPR034660">
    <property type="entry name" value="DinB/YfiT-like"/>
</dbReference>
<proteinExistence type="predicted"/>
<reference evidence="2 3" key="1">
    <citation type="submission" date="2020-08" db="EMBL/GenBank/DDBJ databases">
        <title>Genomic Encyclopedia of Type Strains, Phase IV (KMG-IV): sequencing the most valuable type-strain genomes for metagenomic binning, comparative biology and taxonomic classification.</title>
        <authorList>
            <person name="Goeker M."/>
        </authorList>
    </citation>
    <scope>NUCLEOTIDE SEQUENCE [LARGE SCALE GENOMIC DNA]</scope>
    <source>
        <strain evidence="2 3">DSM 26718</strain>
    </source>
</reference>
<dbReference type="NCBIfam" id="TIGR03083">
    <property type="entry name" value="maleylpyruvate isomerase family mycothiol-dependent enzyme"/>
    <property type="match status" value="1"/>
</dbReference>
<sequence>MTPASIPDTLPLFPELDRLLLEVLRSLSAADWARPTLAPAWTVRDVALHLLDGSLRSLSMLRDGHFAGPGPASGEYPDVVRYLNELNNSWVQVGQRLSPAVLIGLLEGVGPEYNAFLASLDPAAPAMFAVAWAGEAQSTNHFHVAREYTEKWHHQQQIRQAVGQGPPLLSPQLYRPFLATSLQALPHHYRAVAAPKGTAVRFHVTGEGGDTWFLLRTAAGWVLGQNYTGGPVAADIKLPGEVAWRLLTKSLPLAEAKTRLVLRGPELLTAPVYSLLTVMA</sequence>
<dbReference type="RefSeq" id="WP_183403974.1">
    <property type="nucleotide sequence ID" value="NZ_JACHGG010000003.1"/>
</dbReference>
<dbReference type="Pfam" id="PF11716">
    <property type="entry name" value="MDMPI_N"/>
    <property type="match status" value="1"/>
</dbReference>
<keyword evidence="3" id="KW-1185">Reference proteome</keyword>
<dbReference type="InterPro" id="IPR017517">
    <property type="entry name" value="Maleyloyr_isom"/>
</dbReference>
<dbReference type="GO" id="GO:0046872">
    <property type="term" value="F:metal ion binding"/>
    <property type="evidence" value="ECO:0007669"/>
    <property type="project" value="InterPro"/>
</dbReference>
<evidence type="ECO:0000313" key="2">
    <source>
        <dbReference type="EMBL" id="MBB6059557.1"/>
    </source>
</evidence>
<dbReference type="SUPFAM" id="SSF109854">
    <property type="entry name" value="DinB/YfiT-like putative metalloenzymes"/>
    <property type="match status" value="1"/>
</dbReference>
<name>A0A7W9WDD2_9BACT</name>
<dbReference type="Gene3D" id="1.20.120.450">
    <property type="entry name" value="dinb family like domain"/>
    <property type="match status" value="1"/>
</dbReference>
<dbReference type="InterPro" id="IPR024344">
    <property type="entry name" value="MDMPI_metal-binding"/>
</dbReference>
<dbReference type="Proteomes" id="UP000532746">
    <property type="component" value="Unassembled WGS sequence"/>
</dbReference>
<feature type="domain" description="Mycothiol-dependent maleylpyruvate isomerase metal-binding" evidence="1">
    <location>
        <begin position="16"/>
        <end position="158"/>
    </location>
</feature>
<gene>
    <name evidence="2" type="ORF">HNQ93_002417</name>
</gene>
<dbReference type="AlphaFoldDB" id="A0A7W9WDD2"/>
<organism evidence="2 3">
    <name type="scientific">Hymenobacter luteus</name>
    <dbReference type="NCBI Taxonomy" id="1411122"/>
    <lineage>
        <taxon>Bacteria</taxon>
        <taxon>Pseudomonadati</taxon>
        <taxon>Bacteroidota</taxon>
        <taxon>Cytophagia</taxon>
        <taxon>Cytophagales</taxon>
        <taxon>Hymenobacteraceae</taxon>
        <taxon>Hymenobacter</taxon>
    </lineage>
</organism>
<accession>A0A7W9WDD2</accession>
<protein>
    <submittedName>
        <fullName evidence="2">Uncharacterized protein (TIGR03083 family)</fullName>
    </submittedName>
</protein>